<sequence length="132" mass="14564">MISSFRDRQFAIFLLTGGLAALVNFGSRMLYSLAMPFSPAIILAYLTGMVTAFILAKIFVFKDSAQSTGQSFFRFTVVNVAAVAQTWAVSMVLVKSLPLWGVEQFVPEIAHGVGVIVPVFTSFLGHKYWSFR</sequence>
<dbReference type="EMBL" id="JACHWY010000003">
    <property type="protein sequence ID" value="MBB3048503.1"/>
    <property type="molecule type" value="Genomic_DNA"/>
</dbReference>
<name>A0A7W4W6Q4_9GAMM</name>
<dbReference type="PANTHER" id="PTHR38459">
    <property type="entry name" value="PROPHAGE BACTOPRENOL-LINKED GLUCOSE TRANSLOCASE HOMOLOG"/>
    <property type="match status" value="1"/>
</dbReference>
<evidence type="ECO:0000256" key="1">
    <source>
        <dbReference type="ARBA" id="ARBA00004141"/>
    </source>
</evidence>
<keyword evidence="4 6" id="KW-1133">Transmembrane helix</keyword>
<dbReference type="InterPro" id="IPR051401">
    <property type="entry name" value="GtrA_CellWall_Glycosyl"/>
</dbReference>
<dbReference type="Pfam" id="PF04138">
    <property type="entry name" value="GtrA_DPMS_TM"/>
    <property type="match status" value="1"/>
</dbReference>
<evidence type="ECO:0000256" key="3">
    <source>
        <dbReference type="ARBA" id="ARBA00022692"/>
    </source>
</evidence>
<dbReference type="GO" id="GO:0005886">
    <property type="term" value="C:plasma membrane"/>
    <property type="evidence" value="ECO:0007669"/>
    <property type="project" value="TreeGrafter"/>
</dbReference>
<keyword evidence="3 6" id="KW-0812">Transmembrane</keyword>
<organism evidence="8 9">
    <name type="scientific">Litorivivens lipolytica</name>
    <dbReference type="NCBI Taxonomy" id="1524264"/>
    <lineage>
        <taxon>Bacteria</taxon>
        <taxon>Pseudomonadati</taxon>
        <taxon>Pseudomonadota</taxon>
        <taxon>Gammaproteobacteria</taxon>
        <taxon>Litorivivens</taxon>
    </lineage>
</organism>
<comment type="caution">
    <text evidence="8">The sequence shown here is derived from an EMBL/GenBank/DDBJ whole genome shotgun (WGS) entry which is preliminary data.</text>
</comment>
<feature type="transmembrane region" description="Helical" evidence="6">
    <location>
        <begin position="12"/>
        <end position="31"/>
    </location>
</feature>
<keyword evidence="5 6" id="KW-0472">Membrane</keyword>
<evidence type="ECO:0000313" key="9">
    <source>
        <dbReference type="Proteomes" id="UP000537130"/>
    </source>
</evidence>
<dbReference type="Proteomes" id="UP000537130">
    <property type="component" value="Unassembled WGS sequence"/>
</dbReference>
<evidence type="ECO:0000313" key="8">
    <source>
        <dbReference type="EMBL" id="MBB3048503.1"/>
    </source>
</evidence>
<dbReference type="PANTHER" id="PTHR38459:SF1">
    <property type="entry name" value="PROPHAGE BACTOPRENOL-LINKED GLUCOSE TRANSLOCASE HOMOLOG"/>
    <property type="match status" value="1"/>
</dbReference>
<dbReference type="AlphaFoldDB" id="A0A7W4W6Q4"/>
<comment type="similarity">
    <text evidence="2">Belongs to the GtrA family.</text>
</comment>
<feature type="transmembrane region" description="Helical" evidence="6">
    <location>
        <begin position="109"/>
        <end position="129"/>
    </location>
</feature>
<keyword evidence="9" id="KW-1185">Reference proteome</keyword>
<dbReference type="RefSeq" id="WP_183411287.1">
    <property type="nucleotide sequence ID" value="NZ_JACHWY010000003.1"/>
</dbReference>
<evidence type="ECO:0000259" key="7">
    <source>
        <dbReference type="Pfam" id="PF04138"/>
    </source>
</evidence>
<reference evidence="8 9" key="1">
    <citation type="submission" date="2020-08" db="EMBL/GenBank/DDBJ databases">
        <title>Genomic Encyclopedia of Type Strains, Phase III (KMG-III): the genomes of soil and plant-associated and newly described type strains.</title>
        <authorList>
            <person name="Whitman W."/>
        </authorList>
    </citation>
    <scope>NUCLEOTIDE SEQUENCE [LARGE SCALE GENOMIC DNA]</scope>
    <source>
        <strain evidence="8 9">CECT 8654</strain>
    </source>
</reference>
<evidence type="ECO:0000256" key="5">
    <source>
        <dbReference type="ARBA" id="ARBA00023136"/>
    </source>
</evidence>
<evidence type="ECO:0000256" key="6">
    <source>
        <dbReference type="SAM" id="Phobius"/>
    </source>
</evidence>
<evidence type="ECO:0000256" key="2">
    <source>
        <dbReference type="ARBA" id="ARBA00009399"/>
    </source>
</evidence>
<dbReference type="InterPro" id="IPR007267">
    <property type="entry name" value="GtrA_DPMS_TM"/>
</dbReference>
<gene>
    <name evidence="8" type="ORF">FHR99_002777</name>
</gene>
<feature type="transmembrane region" description="Helical" evidence="6">
    <location>
        <begin position="72"/>
        <end position="94"/>
    </location>
</feature>
<evidence type="ECO:0000256" key="4">
    <source>
        <dbReference type="ARBA" id="ARBA00022989"/>
    </source>
</evidence>
<dbReference type="GO" id="GO:0000271">
    <property type="term" value="P:polysaccharide biosynthetic process"/>
    <property type="evidence" value="ECO:0007669"/>
    <property type="project" value="InterPro"/>
</dbReference>
<feature type="domain" description="GtrA/DPMS transmembrane" evidence="7">
    <location>
        <begin position="13"/>
        <end position="131"/>
    </location>
</feature>
<proteinExistence type="inferred from homology"/>
<feature type="transmembrane region" description="Helical" evidence="6">
    <location>
        <begin position="37"/>
        <end position="60"/>
    </location>
</feature>
<comment type="subcellular location">
    <subcellularLocation>
        <location evidence="1">Membrane</location>
        <topology evidence="1">Multi-pass membrane protein</topology>
    </subcellularLocation>
</comment>
<accession>A0A7W4W6Q4</accession>
<protein>
    <submittedName>
        <fullName evidence="8">Putative flippase GtrA</fullName>
    </submittedName>
</protein>